<proteinExistence type="predicted"/>
<reference evidence="1" key="2">
    <citation type="journal article" date="2014" name="ISME J.">
        <title>Microbial stratification in low pH oxic and suboxic macroscopic growths along an acid mine drainage.</title>
        <authorList>
            <person name="Mendez-Garcia C."/>
            <person name="Mesa V."/>
            <person name="Sprenger R.R."/>
            <person name="Richter M."/>
            <person name="Diez M.S."/>
            <person name="Solano J."/>
            <person name="Bargiela R."/>
            <person name="Golyshina O.V."/>
            <person name="Manteca A."/>
            <person name="Ramos J.L."/>
            <person name="Gallego J.R."/>
            <person name="Llorente I."/>
            <person name="Martins Dos Santos V.A."/>
            <person name="Jensen O.N."/>
            <person name="Pelaez A.I."/>
            <person name="Sanchez J."/>
            <person name="Ferrer M."/>
        </authorList>
    </citation>
    <scope>NUCLEOTIDE SEQUENCE</scope>
</reference>
<name>T1BCV7_9ZZZZ</name>
<gene>
    <name evidence="1" type="ORF">B1A_06148</name>
</gene>
<organism evidence="1">
    <name type="scientific">mine drainage metagenome</name>
    <dbReference type="NCBI Taxonomy" id="410659"/>
    <lineage>
        <taxon>unclassified sequences</taxon>
        <taxon>metagenomes</taxon>
        <taxon>ecological metagenomes</taxon>
    </lineage>
</organism>
<dbReference type="AlphaFoldDB" id="T1BCV7"/>
<comment type="caution">
    <text evidence="1">The sequence shown here is derived from an EMBL/GenBank/DDBJ whole genome shotgun (WGS) entry which is preliminary data.</text>
</comment>
<accession>T1BCV7</accession>
<protein>
    <submittedName>
        <fullName evidence="1">Integrase, catalytic region</fullName>
    </submittedName>
</protein>
<feature type="non-terminal residue" evidence="1">
    <location>
        <position position="93"/>
    </location>
</feature>
<sequence length="93" mass="10855">MVRKHLGYAHIPQNFAQEVNAFCREHLNPYVNFHRPCFFPKTVTDAKGKERKSYRYEDMKTPFEKFKSLSCPESCLKPGITMAQLEKIALSKT</sequence>
<dbReference type="EMBL" id="AUZX01004471">
    <property type="protein sequence ID" value="EQD70741.1"/>
    <property type="molecule type" value="Genomic_DNA"/>
</dbReference>
<reference evidence="1" key="1">
    <citation type="submission" date="2013-08" db="EMBL/GenBank/DDBJ databases">
        <authorList>
            <person name="Mendez C."/>
            <person name="Richter M."/>
            <person name="Ferrer M."/>
            <person name="Sanchez J."/>
        </authorList>
    </citation>
    <scope>NUCLEOTIDE SEQUENCE</scope>
</reference>
<evidence type="ECO:0000313" key="1">
    <source>
        <dbReference type="EMBL" id="EQD70741.1"/>
    </source>
</evidence>